<protein>
    <submittedName>
        <fullName evidence="1">Uncharacterized protein</fullName>
    </submittedName>
</protein>
<name>A0A7C8K7U0_ORBOL</name>
<comment type="caution">
    <text evidence="1">The sequence shown here is derived from an EMBL/GenBank/DDBJ whole genome shotgun (WGS) entry which is preliminary data.</text>
</comment>
<accession>A0A7C8K7U0</accession>
<evidence type="ECO:0000313" key="2">
    <source>
        <dbReference type="Proteomes" id="UP000297595"/>
    </source>
</evidence>
<dbReference type="AlphaFoldDB" id="A0A7C8K7U0"/>
<organism evidence="1 2">
    <name type="scientific">Orbilia oligospora</name>
    <name type="common">Nematode-trapping fungus</name>
    <name type="synonym">Arthrobotrys oligospora</name>
    <dbReference type="NCBI Taxonomy" id="2813651"/>
    <lineage>
        <taxon>Eukaryota</taxon>
        <taxon>Fungi</taxon>
        <taxon>Dikarya</taxon>
        <taxon>Ascomycota</taxon>
        <taxon>Pezizomycotina</taxon>
        <taxon>Orbiliomycetes</taxon>
        <taxon>Orbiliales</taxon>
        <taxon>Orbiliaceae</taxon>
        <taxon>Orbilia</taxon>
    </lineage>
</organism>
<dbReference type="EMBL" id="SOZJ01000008">
    <property type="protein sequence ID" value="TGJ63696.1"/>
    <property type="molecule type" value="Genomic_DNA"/>
</dbReference>
<reference evidence="1 2" key="1">
    <citation type="submission" date="2019-03" db="EMBL/GenBank/DDBJ databases">
        <title>Nematode-trapping fungi genome.</title>
        <authorList>
            <person name="Vidal-Diez De Ulzurrun G."/>
        </authorList>
    </citation>
    <scope>NUCLEOTIDE SEQUENCE [LARGE SCALE GENOMIC DNA]</scope>
    <source>
        <strain evidence="1 2">TWF154</strain>
    </source>
</reference>
<proteinExistence type="predicted"/>
<evidence type="ECO:0000313" key="1">
    <source>
        <dbReference type="EMBL" id="TGJ63696.1"/>
    </source>
</evidence>
<dbReference type="Proteomes" id="UP000297595">
    <property type="component" value="Unassembled WGS sequence"/>
</dbReference>
<gene>
    <name evidence="1" type="ORF">EYR41_011591</name>
</gene>
<sequence>MRGFSRFNLLVLALITFASFCTARTIVAIDGKCTTRYCNQPVPKSKVYKITKTIHTTGRYTVTRWKTVTKPKATKTITETKKVTATVTKTISTITRTSTKTDTVTFASRSTITVTSFLGTQSITTATLQSTVTIPPPPGFVGVNDDPDNRLAGQEIRRRKAEPEPEPGAPKKYITAITCTKTLLTKTGTSDLWKTTTKTAGTVTKKIWATQTVKTTKSVTKQNPVITVTTITKTATALTHTKVTTTTYSISYLTTITKSLPETTFLAACGARNHGPPPEEDRFYAAGAAPDADEILKLVWSNGTQYDCCVACQTYSGPGVCMGSVYNYLGAWGPPDCPELDWEVCPFPEPKWYSRCELAISGGAGGGTCRQHRYEYQWYFGQPPTIVANGPGCKRFKYRRVGQPLKRGLLGLDMLGL</sequence>